<evidence type="ECO:0000256" key="2">
    <source>
        <dbReference type="ARBA" id="ARBA00006644"/>
    </source>
</evidence>
<dbReference type="STRING" id="1392247.A0A3N4KEH1"/>
<dbReference type="EMBL" id="ML119157">
    <property type="protein sequence ID" value="RPB08926.1"/>
    <property type="molecule type" value="Genomic_DNA"/>
</dbReference>
<feature type="compositionally biased region" description="Basic and acidic residues" evidence="5">
    <location>
        <begin position="143"/>
        <end position="178"/>
    </location>
</feature>
<dbReference type="GO" id="GO:0045292">
    <property type="term" value="P:mRNA cis splicing, via spliceosome"/>
    <property type="evidence" value="ECO:0007669"/>
    <property type="project" value="TreeGrafter"/>
</dbReference>
<protein>
    <submittedName>
        <fullName evidence="6">Cwf15/Cwc15 cell cycle control protein</fullName>
    </submittedName>
</protein>
<keyword evidence="4" id="KW-0508">mRNA splicing</keyword>
<comment type="similarity">
    <text evidence="2">Belongs to the CWC15 family.</text>
</comment>
<proteinExistence type="inferred from homology"/>
<feature type="compositionally biased region" description="Acidic residues" evidence="5">
    <location>
        <begin position="129"/>
        <end position="142"/>
    </location>
</feature>
<evidence type="ECO:0000313" key="6">
    <source>
        <dbReference type="EMBL" id="RPB08926.1"/>
    </source>
</evidence>
<accession>A0A3N4KEH1</accession>
<evidence type="ECO:0000256" key="4">
    <source>
        <dbReference type="ARBA" id="ARBA00023187"/>
    </source>
</evidence>
<evidence type="ECO:0000256" key="3">
    <source>
        <dbReference type="ARBA" id="ARBA00022664"/>
    </source>
</evidence>
<dbReference type="PANTHER" id="PTHR12718">
    <property type="entry name" value="CELL CYCLE CONTROL PROTEIN CWF15"/>
    <property type="match status" value="1"/>
</dbReference>
<keyword evidence="3" id="KW-0507">mRNA processing</keyword>
<dbReference type="InParanoid" id="A0A3N4KEH1"/>
<organism evidence="6 7">
    <name type="scientific">Morchella conica CCBAS932</name>
    <dbReference type="NCBI Taxonomy" id="1392247"/>
    <lineage>
        <taxon>Eukaryota</taxon>
        <taxon>Fungi</taxon>
        <taxon>Dikarya</taxon>
        <taxon>Ascomycota</taxon>
        <taxon>Pezizomycotina</taxon>
        <taxon>Pezizomycetes</taxon>
        <taxon>Pezizales</taxon>
        <taxon>Morchellaceae</taxon>
        <taxon>Morchella</taxon>
    </lineage>
</organism>
<keyword evidence="7" id="KW-1185">Reference proteome</keyword>
<sequence>MTTAHRPTFDPARGKEAPKGPAYHQRLLPAHTKLKVRQPGQGGEADSEVRDLRAELLKAEAAHYAKINGGKGAQLESTSPSGGTKRAIENGGIGGENAEEENAEIKRRRVLEETRDIDADSDGGSASESSDEESDDEEDETAELLRELEKIKKERAEAREREEAEKAAQEQEKNEYDVARGNPLLNRGSGDFQVKRRWDDDVIFKNQARGTSDKNKKKEFVNDLLRSDFHKRFMNKYVR</sequence>
<dbReference type="AlphaFoldDB" id="A0A3N4KEH1"/>
<dbReference type="Proteomes" id="UP000277580">
    <property type="component" value="Unassembled WGS sequence"/>
</dbReference>
<gene>
    <name evidence="6" type="ORF">P167DRAFT_527982</name>
</gene>
<name>A0A3N4KEH1_9PEZI</name>
<evidence type="ECO:0000256" key="1">
    <source>
        <dbReference type="ARBA" id="ARBA00003777"/>
    </source>
</evidence>
<dbReference type="PANTHER" id="PTHR12718:SF2">
    <property type="entry name" value="SPLICEOSOME-ASSOCIATED PROTEIN CWC15 HOMOLOG"/>
    <property type="match status" value="1"/>
</dbReference>
<comment type="function">
    <text evidence="1">Involved in pre-mRNA splicing.</text>
</comment>
<feature type="region of interest" description="Disordered" evidence="5">
    <location>
        <begin position="66"/>
        <end position="191"/>
    </location>
</feature>
<dbReference type="InterPro" id="IPR006973">
    <property type="entry name" value="Cwf_Cwc_15"/>
</dbReference>
<feature type="region of interest" description="Disordered" evidence="5">
    <location>
        <begin position="1"/>
        <end position="22"/>
    </location>
</feature>
<reference evidence="6 7" key="1">
    <citation type="journal article" date="2018" name="Nat. Ecol. Evol.">
        <title>Pezizomycetes genomes reveal the molecular basis of ectomycorrhizal truffle lifestyle.</title>
        <authorList>
            <person name="Murat C."/>
            <person name="Payen T."/>
            <person name="Noel B."/>
            <person name="Kuo A."/>
            <person name="Morin E."/>
            <person name="Chen J."/>
            <person name="Kohler A."/>
            <person name="Krizsan K."/>
            <person name="Balestrini R."/>
            <person name="Da Silva C."/>
            <person name="Montanini B."/>
            <person name="Hainaut M."/>
            <person name="Levati E."/>
            <person name="Barry K.W."/>
            <person name="Belfiori B."/>
            <person name="Cichocki N."/>
            <person name="Clum A."/>
            <person name="Dockter R.B."/>
            <person name="Fauchery L."/>
            <person name="Guy J."/>
            <person name="Iotti M."/>
            <person name="Le Tacon F."/>
            <person name="Lindquist E.A."/>
            <person name="Lipzen A."/>
            <person name="Malagnac F."/>
            <person name="Mello A."/>
            <person name="Molinier V."/>
            <person name="Miyauchi S."/>
            <person name="Poulain J."/>
            <person name="Riccioni C."/>
            <person name="Rubini A."/>
            <person name="Sitrit Y."/>
            <person name="Splivallo R."/>
            <person name="Traeger S."/>
            <person name="Wang M."/>
            <person name="Zifcakova L."/>
            <person name="Wipf D."/>
            <person name="Zambonelli A."/>
            <person name="Paolocci F."/>
            <person name="Nowrousian M."/>
            <person name="Ottonello S."/>
            <person name="Baldrian P."/>
            <person name="Spatafora J.W."/>
            <person name="Henrissat B."/>
            <person name="Nagy L.G."/>
            <person name="Aury J.M."/>
            <person name="Wincker P."/>
            <person name="Grigoriev I.V."/>
            <person name="Bonfante P."/>
            <person name="Martin F.M."/>
        </authorList>
    </citation>
    <scope>NUCLEOTIDE SEQUENCE [LARGE SCALE GENOMIC DNA]</scope>
    <source>
        <strain evidence="6 7">CCBAS932</strain>
    </source>
</reference>
<dbReference type="GO" id="GO:0003723">
    <property type="term" value="F:RNA binding"/>
    <property type="evidence" value="ECO:0007669"/>
    <property type="project" value="TreeGrafter"/>
</dbReference>
<dbReference type="Pfam" id="PF04889">
    <property type="entry name" value="Cwf_Cwc_15"/>
    <property type="match status" value="1"/>
</dbReference>
<evidence type="ECO:0000256" key="5">
    <source>
        <dbReference type="SAM" id="MobiDB-lite"/>
    </source>
</evidence>
<evidence type="ECO:0000313" key="7">
    <source>
        <dbReference type="Proteomes" id="UP000277580"/>
    </source>
</evidence>
<dbReference type="GO" id="GO:0071013">
    <property type="term" value="C:catalytic step 2 spliceosome"/>
    <property type="evidence" value="ECO:0007669"/>
    <property type="project" value="TreeGrafter"/>
</dbReference>
<dbReference type="OrthoDB" id="30179at2759"/>